<protein>
    <submittedName>
        <fullName evidence="4">Glycerol-3-phosphate cytidylyltransferase</fullName>
        <ecNumber evidence="4">2.7.7.39</ecNumber>
    </submittedName>
</protein>
<dbReference type="SUPFAM" id="SSF52374">
    <property type="entry name" value="Nucleotidylyl transferase"/>
    <property type="match status" value="1"/>
</dbReference>
<name>R4PVH5_9BACT</name>
<keyword evidence="5" id="KW-1185">Reference proteome</keyword>
<reference evidence="4 5" key="1">
    <citation type="journal article" date="2013" name="Nat. Biotechnol.">
        <title>Genome sequences of rare, uncultured bacteria obtained by differential coverage binning of multiple metagenomes.</title>
        <authorList>
            <person name="Albertsen M."/>
            <person name="Hugenholtz P."/>
            <person name="Skarshewski A."/>
            <person name="Nielsen K.L."/>
            <person name="Tyson G.W."/>
            <person name="Nielsen P.H."/>
        </authorList>
    </citation>
    <scope>NUCLEOTIDE SEQUENCE [LARGE SCALE GENOMIC DNA]</scope>
    <source>
        <strain evidence="4">TM71</strain>
    </source>
</reference>
<dbReference type="NCBIfam" id="TIGR00125">
    <property type="entry name" value="cyt_tran_rel"/>
    <property type="match status" value="1"/>
</dbReference>
<evidence type="ECO:0000313" key="5">
    <source>
        <dbReference type="Proteomes" id="UP000013893"/>
    </source>
</evidence>
<dbReference type="Gene3D" id="3.40.50.620">
    <property type="entry name" value="HUPs"/>
    <property type="match status" value="1"/>
</dbReference>
<evidence type="ECO:0000259" key="3">
    <source>
        <dbReference type="Pfam" id="PF01467"/>
    </source>
</evidence>
<dbReference type="EMBL" id="CP005957">
    <property type="protein sequence ID" value="AGL62220.1"/>
    <property type="molecule type" value="Genomic_DNA"/>
</dbReference>
<evidence type="ECO:0000256" key="1">
    <source>
        <dbReference type="ARBA" id="ARBA00022679"/>
    </source>
</evidence>
<dbReference type="STRING" id="1332188.L336_0516"/>
<dbReference type="OrthoDB" id="9802794at2"/>
<feature type="domain" description="Cytidyltransferase-like" evidence="3">
    <location>
        <begin position="6"/>
        <end position="103"/>
    </location>
</feature>
<dbReference type="RefSeq" id="WP_015641670.1">
    <property type="nucleotide sequence ID" value="NC_021219.1"/>
</dbReference>
<evidence type="ECO:0000313" key="4">
    <source>
        <dbReference type="EMBL" id="AGL62220.1"/>
    </source>
</evidence>
<proteinExistence type="predicted"/>
<dbReference type="InterPro" id="IPR014729">
    <property type="entry name" value="Rossmann-like_a/b/a_fold"/>
</dbReference>
<gene>
    <name evidence="4" type="primary">tagD</name>
    <name evidence="4" type="ORF">L336_0516</name>
</gene>
<dbReference type="EC" id="2.7.7.39" evidence="4"/>
<dbReference type="AlphaFoldDB" id="R4PVH5"/>
<sequence>MKTVIISGYFSPLHGGHLDLIEGAKALGDRLIVIVNNDKQQLIKKGKIVLNENERYRIMKALRAVDEVILAIDNDPPVVETMQSIATDEKYKDDQLIFAQGGDRDSDKFNPEATVCLRYGIDIAYGVGTSLKQ</sequence>
<dbReference type="InterPro" id="IPR004821">
    <property type="entry name" value="Cyt_trans-like"/>
</dbReference>
<dbReference type="InterPro" id="IPR050385">
    <property type="entry name" value="Archaeal_FAD_synthase"/>
</dbReference>
<keyword evidence="2 4" id="KW-0548">Nucleotidyltransferase</keyword>
<organism evidence="4 5">
    <name type="scientific">Candidatus Saccharimonas aalborgensis</name>
    <dbReference type="NCBI Taxonomy" id="1332188"/>
    <lineage>
        <taxon>Bacteria</taxon>
        <taxon>Candidatus Saccharimonadota</taxon>
        <taxon>Candidatus Saccharimonadia</taxon>
        <taxon>Candidatus Saccharimonadales</taxon>
        <taxon>Candidatus Saccharimonadaceae</taxon>
        <taxon>Candidatus Saccharimonas</taxon>
    </lineage>
</organism>
<accession>R4PVH5</accession>
<dbReference type="Pfam" id="PF01467">
    <property type="entry name" value="CTP_transf_like"/>
    <property type="match status" value="1"/>
</dbReference>
<dbReference type="Proteomes" id="UP000013893">
    <property type="component" value="Chromosome"/>
</dbReference>
<dbReference type="GO" id="GO:0047348">
    <property type="term" value="F:glycerol-3-phosphate cytidylyltransferase activity"/>
    <property type="evidence" value="ECO:0007669"/>
    <property type="project" value="UniProtKB-EC"/>
</dbReference>
<dbReference type="PANTHER" id="PTHR43793">
    <property type="entry name" value="FAD SYNTHASE"/>
    <property type="match status" value="1"/>
</dbReference>
<evidence type="ECO:0000256" key="2">
    <source>
        <dbReference type="ARBA" id="ARBA00022695"/>
    </source>
</evidence>
<dbReference type="PANTHER" id="PTHR43793:SF1">
    <property type="entry name" value="FAD SYNTHASE"/>
    <property type="match status" value="1"/>
</dbReference>
<dbReference type="KEGG" id="saal:L336_0516"/>
<dbReference type="HOGENOM" id="CLU_1783363_0_0_0"/>
<keyword evidence="1 4" id="KW-0808">Transferase</keyword>